<evidence type="ECO:0000313" key="3">
    <source>
        <dbReference type="Proteomes" id="UP000001929"/>
    </source>
</evidence>
<accession>Q2RX97</accession>
<evidence type="ECO:0000259" key="1">
    <source>
        <dbReference type="Pfam" id="PF01936"/>
    </source>
</evidence>
<dbReference type="KEGG" id="rru:Rru_A0443"/>
<dbReference type="STRING" id="269796.Rru_A0443"/>
<organism evidence="2 3">
    <name type="scientific">Rhodospirillum rubrum (strain ATCC 11170 / ATH 1.1.1 / DSM 467 / LMG 4362 / NCIMB 8255 / S1)</name>
    <dbReference type="NCBI Taxonomy" id="269796"/>
    <lineage>
        <taxon>Bacteria</taxon>
        <taxon>Pseudomonadati</taxon>
        <taxon>Pseudomonadota</taxon>
        <taxon>Alphaproteobacteria</taxon>
        <taxon>Rhodospirillales</taxon>
        <taxon>Rhodospirillaceae</taxon>
        <taxon>Rhodospirillum</taxon>
    </lineage>
</organism>
<gene>
    <name evidence="2" type="ordered locus">Rru_A0443</name>
</gene>
<dbReference type="Gene3D" id="3.40.50.1010">
    <property type="entry name" value="5'-nuclease"/>
    <property type="match status" value="1"/>
</dbReference>
<dbReference type="CDD" id="cd18722">
    <property type="entry name" value="PIN_NicB-like"/>
    <property type="match status" value="1"/>
</dbReference>
<proteinExistence type="predicted"/>
<dbReference type="AlphaFoldDB" id="Q2RX97"/>
<dbReference type="GO" id="GO:0004540">
    <property type="term" value="F:RNA nuclease activity"/>
    <property type="evidence" value="ECO:0007669"/>
    <property type="project" value="InterPro"/>
</dbReference>
<dbReference type="EMBL" id="CP000230">
    <property type="protein sequence ID" value="ABC21248.1"/>
    <property type="molecule type" value="Genomic_DNA"/>
</dbReference>
<name>Q2RX97_RHORT</name>
<feature type="domain" description="NYN" evidence="1">
    <location>
        <begin position="22"/>
        <end position="192"/>
    </location>
</feature>
<evidence type="ECO:0000313" key="2">
    <source>
        <dbReference type="EMBL" id="ABC21248.1"/>
    </source>
</evidence>
<reference evidence="2 3" key="1">
    <citation type="journal article" date="2011" name="Stand. Genomic Sci.">
        <title>Complete genome sequence of Rhodospirillum rubrum type strain (S1).</title>
        <authorList>
            <person name="Munk A.C."/>
            <person name="Copeland A."/>
            <person name="Lucas S."/>
            <person name="Lapidus A."/>
            <person name="Del Rio T.G."/>
            <person name="Barry K."/>
            <person name="Detter J.C."/>
            <person name="Hammon N."/>
            <person name="Israni S."/>
            <person name="Pitluck S."/>
            <person name="Brettin T."/>
            <person name="Bruce D."/>
            <person name="Han C."/>
            <person name="Tapia R."/>
            <person name="Gilna P."/>
            <person name="Schmutz J."/>
            <person name="Larimer F."/>
            <person name="Land M."/>
            <person name="Kyrpides N.C."/>
            <person name="Mavromatis K."/>
            <person name="Richardson P."/>
            <person name="Rohde M."/>
            <person name="Goker M."/>
            <person name="Klenk H.P."/>
            <person name="Zhang Y."/>
            <person name="Roberts G.P."/>
            <person name="Reslewic S."/>
            <person name="Schwartz D.C."/>
        </authorList>
    </citation>
    <scope>NUCLEOTIDE SEQUENCE [LARGE SCALE GENOMIC DNA]</scope>
    <source>
        <strain evidence="3">ATCC 11170 / ATH 1.1.1 / DSM 467 / LMG 4362 / NCIMB 8255 / S1</strain>
    </source>
</reference>
<dbReference type="Pfam" id="PF01936">
    <property type="entry name" value="NYN"/>
    <property type="match status" value="1"/>
</dbReference>
<dbReference type="eggNOG" id="COG1432">
    <property type="taxonomic scope" value="Bacteria"/>
</dbReference>
<keyword evidence="3" id="KW-1185">Reference proteome</keyword>
<sequence>MKPRERAMHDPVETSGPFRYRCMIFVDFWNFTLSMKTVEEAFPCDWKALPYVLTKEAGYQVDPSASTEYRGMRVYGSFDGKGDANLRKWVKTKLETFPGVSIKFVDRQKKMSGPKCPICYKVIGKCPYCGNDMRGTEEKGVDTAIVTDMISLAWENAFDIAVLVSADRDFVPVAEYLHTKGIKVIHAAFPPKGALLSQKCWGSIDVGLSRDRFRRS</sequence>
<dbReference type="HOGENOM" id="CLU_1276789_0_0_5"/>
<dbReference type="Proteomes" id="UP000001929">
    <property type="component" value="Chromosome"/>
</dbReference>
<dbReference type="InterPro" id="IPR021139">
    <property type="entry name" value="NYN"/>
</dbReference>
<dbReference type="EnsemblBacteria" id="ABC21248">
    <property type="protein sequence ID" value="ABC21248"/>
    <property type="gene ID" value="Rru_A0443"/>
</dbReference>
<protein>
    <recommendedName>
        <fullName evidence="1">NYN domain-containing protein</fullName>
    </recommendedName>
</protein>